<keyword evidence="2" id="KW-0813">Transport</keyword>
<feature type="transmembrane region" description="Helical" evidence="7">
    <location>
        <begin position="371"/>
        <end position="389"/>
    </location>
</feature>
<dbReference type="OrthoDB" id="65739at2"/>
<feature type="transmembrane region" description="Helical" evidence="7">
    <location>
        <begin position="213"/>
        <end position="238"/>
    </location>
</feature>
<dbReference type="InterPro" id="IPR036259">
    <property type="entry name" value="MFS_trans_sf"/>
</dbReference>
<dbReference type="AlphaFoldDB" id="F7NEP8"/>
<feature type="transmembrane region" description="Helical" evidence="7">
    <location>
        <begin position="165"/>
        <end position="185"/>
    </location>
</feature>
<keyword evidence="5 7" id="KW-1133">Transmembrane helix</keyword>
<feature type="transmembrane region" description="Helical" evidence="7">
    <location>
        <begin position="78"/>
        <end position="100"/>
    </location>
</feature>
<name>F7NEP8_9FIRM</name>
<dbReference type="InterPro" id="IPR001958">
    <property type="entry name" value="Tet-R_TetA/multi-R_MdtG-like"/>
</dbReference>
<protein>
    <submittedName>
        <fullName evidence="9">Major facilitator superfamily MFS_1</fullName>
    </submittedName>
</protein>
<dbReference type="Pfam" id="PF07690">
    <property type="entry name" value="MFS_1"/>
    <property type="match status" value="1"/>
</dbReference>
<dbReference type="PROSITE" id="PS50850">
    <property type="entry name" value="MFS"/>
    <property type="match status" value="1"/>
</dbReference>
<keyword evidence="4 7" id="KW-0812">Transmembrane</keyword>
<dbReference type="Gene3D" id="1.20.1250.20">
    <property type="entry name" value="MFS general substrate transporter like domains"/>
    <property type="match status" value="2"/>
</dbReference>
<dbReference type="CDD" id="cd17391">
    <property type="entry name" value="MFS_MdtG_MDR_like"/>
    <property type="match status" value="1"/>
</dbReference>
<dbReference type="eggNOG" id="COG2814">
    <property type="taxonomic scope" value="Bacteria"/>
</dbReference>
<comment type="caution">
    <text evidence="9">The sequence shown here is derived from an EMBL/GenBank/DDBJ whole genome shotgun (WGS) entry which is preliminary data.</text>
</comment>
<proteinExistence type="predicted"/>
<dbReference type="Proteomes" id="UP000003240">
    <property type="component" value="Unassembled WGS sequence"/>
</dbReference>
<dbReference type="EMBL" id="AFGF01000017">
    <property type="protein sequence ID" value="EGO65459.1"/>
    <property type="molecule type" value="Genomic_DNA"/>
</dbReference>
<evidence type="ECO:0000256" key="2">
    <source>
        <dbReference type="ARBA" id="ARBA00022448"/>
    </source>
</evidence>
<feature type="transmembrane region" description="Helical" evidence="7">
    <location>
        <begin position="281"/>
        <end position="299"/>
    </location>
</feature>
<dbReference type="PRINTS" id="PR01035">
    <property type="entry name" value="TCRTETA"/>
</dbReference>
<keyword evidence="3" id="KW-1003">Cell membrane</keyword>
<reference evidence="9 10" key="1">
    <citation type="journal article" date="2011" name="EMBO J.">
        <title>Structural diversity of bacterial flagellar motors.</title>
        <authorList>
            <person name="Chen S."/>
            <person name="Beeby M."/>
            <person name="Murphy G.E."/>
            <person name="Leadbetter J.R."/>
            <person name="Hendrixson D.R."/>
            <person name="Briegel A."/>
            <person name="Li Z."/>
            <person name="Shi J."/>
            <person name="Tocheva E.I."/>
            <person name="Muller A."/>
            <person name="Dobro M.J."/>
            <person name="Jensen G.J."/>
        </authorList>
    </citation>
    <scope>NUCLEOTIDE SEQUENCE [LARGE SCALE GENOMIC DNA]</scope>
    <source>
        <strain evidence="9 10">DSM 6540</strain>
    </source>
</reference>
<evidence type="ECO:0000256" key="3">
    <source>
        <dbReference type="ARBA" id="ARBA00022475"/>
    </source>
</evidence>
<feature type="transmembrane region" description="Helical" evidence="7">
    <location>
        <begin position="132"/>
        <end position="153"/>
    </location>
</feature>
<dbReference type="InterPro" id="IPR020846">
    <property type="entry name" value="MFS_dom"/>
</dbReference>
<evidence type="ECO:0000256" key="7">
    <source>
        <dbReference type="SAM" id="Phobius"/>
    </source>
</evidence>
<dbReference type="RefSeq" id="WP_004092503.1">
    <property type="nucleotide sequence ID" value="NZ_AFGF01000017.1"/>
</dbReference>
<keyword evidence="6 7" id="KW-0472">Membrane</keyword>
<keyword evidence="10" id="KW-1185">Reference proteome</keyword>
<comment type="subcellular location">
    <subcellularLocation>
        <location evidence="1">Cell membrane</location>
        <topology evidence="1">Multi-pass membrane protein</topology>
    </subcellularLocation>
</comment>
<evidence type="ECO:0000259" key="8">
    <source>
        <dbReference type="PROSITE" id="PS50850"/>
    </source>
</evidence>
<organism evidence="9 10">
    <name type="scientific">Acetonema longum DSM 6540</name>
    <dbReference type="NCBI Taxonomy" id="1009370"/>
    <lineage>
        <taxon>Bacteria</taxon>
        <taxon>Bacillati</taxon>
        <taxon>Bacillota</taxon>
        <taxon>Negativicutes</taxon>
        <taxon>Acetonemataceae</taxon>
        <taxon>Acetonema</taxon>
    </lineage>
</organism>
<gene>
    <name evidence="9" type="ORF">ALO_02566</name>
</gene>
<dbReference type="GO" id="GO:0005886">
    <property type="term" value="C:plasma membrane"/>
    <property type="evidence" value="ECO:0007669"/>
    <property type="project" value="UniProtKB-SubCell"/>
</dbReference>
<dbReference type="InterPro" id="IPR011701">
    <property type="entry name" value="MFS"/>
</dbReference>
<evidence type="ECO:0000313" key="9">
    <source>
        <dbReference type="EMBL" id="EGO65459.1"/>
    </source>
</evidence>
<dbReference type="PANTHER" id="PTHR43414">
    <property type="entry name" value="MULTIDRUG RESISTANCE PROTEIN MDTG"/>
    <property type="match status" value="1"/>
</dbReference>
<evidence type="ECO:0000313" key="10">
    <source>
        <dbReference type="Proteomes" id="UP000003240"/>
    </source>
</evidence>
<feature type="transmembrane region" description="Helical" evidence="7">
    <location>
        <begin position="305"/>
        <end position="327"/>
    </location>
</feature>
<dbReference type="STRING" id="1009370.ALO_02566"/>
<sequence>MESWEKNLGVCWLATLIVSLGMSQMAPILPLYVEHLGVHGQADIARWSGIVFGLNFVSLAIFSPIWGRLSDQYGRRPMILRASFSLAVIMTCMGFAQNVWQLAGLRLMQGTLSGFQSTVVTLVGTQTPTERAGWALGVLFSAQVGGTLMGPLLGGVLSEFVGFRGNFFVIGILCFLAFIASYRFIYEKKIDTTQPALDFHEVWSRLPHPRDTVCLLITTLLLQLALMAIQPIITVYISHLSADAAHIALVSGAVFAASGLASLLAAPKLGKISDRIGPHKVLLAALTAAGIIYIPQAFVSHAWELGILRFMLGMAVAGLLPSVNSLIKHSTPPAITGRAFGFNQSAQYVGMFLGSMLGGQMAAAFGIQNVFLFTGGLLLANAFWVYHTIYQHDELFRGTDEEK</sequence>
<feature type="domain" description="Major facilitator superfamily (MFS) profile" evidence="8">
    <location>
        <begin position="7"/>
        <end position="393"/>
    </location>
</feature>
<dbReference type="SUPFAM" id="SSF103473">
    <property type="entry name" value="MFS general substrate transporter"/>
    <property type="match status" value="1"/>
</dbReference>
<evidence type="ECO:0000256" key="5">
    <source>
        <dbReference type="ARBA" id="ARBA00022989"/>
    </source>
</evidence>
<evidence type="ECO:0000256" key="4">
    <source>
        <dbReference type="ARBA" id="ARBA00022692"/>
    </source>
</evidence>
<dbReference type="GO" id="GO:0022857">
    <property type="term" value="F:transmembrane transporter activity"/>
    <property type="evidence" value="ECO:0007669"/>
    <property type="project" value="InterPro"/>
</dbReference>
<evidence type="ECO:0000256" key="6">
    <source>
        <dbReference type="ARBA" id="ARBA00023136"/>
    </source>
</evidence>
<dbReference type="PANTHER" id="PTHR43414:SF6">
    <property type="entry name" value="MULTIDRUG RESISTANCE PROTEIN MDTG"/>
    <property type="match status" value="1"/>
</dbReference>
<feature type="transmembrane region" description="Helical" evidence="7">
    <location>
        <begin position="244"/>
        <end position="269"/>
    </location>
</feature>
<accession>F7NEP8</accession>
<evidence type="ECO:0000256" key="1">
    <source>
        <dbReference type="ARBA" id="ARBA00004651"/>
    </source>
</evidence>
<feature type="transmembrane region" description="Helical" evidence="7">
    <location>
        <begin position="47"/>
        <end position="66"/>
    </location>
</feature>